<organism evidence="2 3">
    <name type="scientific">Bacteroides sedimenti</name>
    <dbReference type="NCBI Taxonomy" id="2136147"/>
    <lineage>
        <taxon>Bacteria</taxon>
        <taxon>Pseudomonadati</taxon>
        <taxon>Bacteroidota</taxon>
        <taxon>Bacteroidia</taxon>
        <taxon>Bacteroidales</taxon>
        <taxon>Bacteroidaceae</taxon>
        <taxon>Bacteroides</taxon>
    </lineage>
</organism>
<dbReference type="Pfam" id="PF14258">
    <property type="entry name" value="DUF4350"/>
    <property type="match status" value="1"/>
</dbReference>
<proteinExistence type="predicted"/>
<dbReference type="EMBL" id="AP028055">
    <property type="protein sequence ID" value="BEH00386.1"/>
    <property type="molecule type" value="Genomic_DNA"/>
</dbReference>
<sequence length="447" mass="51370">MKVNIKFIIFILVLFFGMFAIEHNMVKEYSWIPTFSASDKQPFGCYVFDDVLTSSLKGNYSVSTETFYQLDQDSVNAPRAFLLVSNDMEMDSVDINSMTNLLDKGNKVMIVSSSFPYNLTDSLNIKFHKSYFDLNDLRLLAGNGKRQGTLVFCDSAAANKSYNFYSQLLTDYFWGVDSIEPEYKFTETDDQPLTEDDYLNPEDAKNNPLIRKSEKQLKSSRLAQCPTTVLVRNKQKYVVAFSKKVGNGELFMVANPLLFTNYGILDKGNAGYIFGLLSHMEGMPLVRLGNDTKEMEQITPLRYFLTQAPLKWSVYLSLISLVLFMCFTARRRQRVIPVIYPPRNTTLDFVKQIGTLYHQDKKYLEVLRKKKSCFVQVLKKETGVDLSSEELTVELCRRLSDKAGMDADVLYAILKKLELLEYDVDIDEKELKEYIDKMNEIITNSTK</sequence>
<evidence type="ECO:0000313" key="2">
    <source>
        <dbReference type="EMBL" id="BEH00386.1"/>
    </source>
</evidence>
<evidence type="ECO:0000259" key="1">
    <source>
        <dbReference type="Pfam" id="PF14258"/>
    </source>
</evidence>
<dbReference type="RefSeq" id="WP_353331690.1">
    <property type="nucleotide sequence ID" value="NZ_AP028055.1"/>
</dbReference>
<reference evidence="2 3" key="1">
    <citation type="submission" date="2023-04" db="EMBL/GenBank/DDBJ databases">
        <title>Draft genome sequence of acteroides sedimenti strain YN3PY1.</title>
        <authorList>
            <person name="Yoshida N."/>
        </authorList>
    </citation>
    <scope>NUCLEOTIDE SEQUENCE [LARGE SCALE GENOMIC DNA]</scope>
    <source>
        <strain evidence="2 3">YN3PY1</strain>
    </source>
</reference>
<protein>
    <recommendedName>
        <fullName evidence="1">DUF4350 domain-containing protein</fullName>
    </recommendedName>
</protein>
<gene>
    <name evidence="2" type="ORF">BSYN_26500</name>
</gene>
<dbReference type="InterPro" id="IPR025646">
    <property type="entry name" value="DUF4350"/>
</dbReference>
<evidence type="ECO:0000313" key="3">
    <source>
        <dbReference type="Proteomes" id="UP001496674"/>
    </source>
</evidence>
<name>A0ABM8IEM9_9BACE</name>
<accession>A0ABM8IEM9</accession>
<dbReference type="Proteomes" id="UP001496674">
    <property type="component" value="Chromosome"/>
</dbReference>
<keyword evidence="3" id="KW-1185">Reference proteome</keyword>
<feature type="domain" description="DUF4350" evidence="1">
    <location>
        <begin position="38"/>
        <end position="277"/>
    </location>
</feature>